<evidence type="ECO:0000256" key="1">
    <source>
        <dbReference type="ARBA" id="ARBA00003416"/>
    </source>
</evidence>
<dbReference type="Proteomes" id="UP000326912">
    <property type="component" value="Unassembled WGS sequence"/>
</dbReference>
<keyword evidence="5" id="KW-1133">Transmembrane helix</keyword>
<organism evidence="6 7">
    <name type="scientific">Dictyobacter vulcani</name>
    <dbReference type="NCBI Taxonomy" id="2607529"/>
    <lineage>
        <taxon>Bacteria</taxon>
        <taxon>Bacillati</taxon>
        <taxon>Chloroflexota</taxon>
        <taxon>Ktedonobacteria</taxon>
        <taxon>Ktedonobacterales</taxon>
        <taxon>Dictyobacteraceae</taxon>
        <taxon>Dictyobacter</taxon>
    </lineage>
</organism>
<dbReference type="RefSeq" id="WP_233097811.1">
    <property type="nucleotide sequence ID" value="NZ_BKZW01000002.1"/>
</dbReference>
<dbReference type="PANTHER" id="PTHR30563">
    <property type="entry name" value="DNA RECOMBINATION PROTEIN RMUC"/>
    <property type="match status" value="1"/>
</dbReference>
<evidence type="ECO:0000313" key="6">
    <source>
        <dbReference type="EMBL" id="GER89714.1"/>
    </source>
</evidence>
<dbReference type="AlphaFoldDB" id="A0A5J4KJN8"/>
<dbReference type="InterPro" id="IPR003798">
    <property type="entry name" value="DNA_recombination_RmuC"/>
</dbReference>
<comment type="caution">
    <text evidence="6">The sequence shown here is derived from an EMBL/GenBank/DDBJ whole genome shotgun (WGS) entry which is preliminary data.</text>
</comment>
<keyword evidence="5" id="KW-0812">Transmembrane</keyword>
<keyword evidence="7" id="KW-1185">Reference proteome</keyword>
<keyword evidence="3" id="KW-0175">Coiled coil</keyword>
<evidence type="ECO:0000256" key="4">
    <source>
        <dbReference type="ARBA" id="ARBA00023172"/>
    </source>
</evidence>
<comment type="similarity">
    <text evidence="2">Belongs to the RmuC family.</text>
</comment>
<name>A0A5J4KJN8_9CHLR</name>
<feature type="transmembrane region" description="Helical" evidence="5">
    <location>
        <begin position="13"/>
        <end position="34"/>
    </location>
</feature>
<gene>
    <name evidence="6" type="ORF">KDW_38760</name>
</gene>
<protein>
    <recommendedName>
        <fullName evidence="8">DNA recombination protein RmuC</fullName>
    </recommendedName>
</protein>
<accession>A0A5J4KJN8</accession>
<evidence type="ECO:0008006" key="8">
    <source>
        <dbReference type="Google" id="ProtNLM"/>
    </source>
</evidence>
<reference evidence="6 7" key="1">
    <citation type="submission" date="2019-10" db="EMBL/GenBank/DDBJ databases">
        <title>Dictyobacter vulcani sp. nov., within the class Ktedonobacteria, isolated from soil of volcanic Mt. Zao.</title>
        <authorList>
            <person name="Zheng Y."/>
            <person name="Wang C.M."/>
            <person name="Sakai Y."/>
            <person name="Abe K."/>
            <person name="Yokota A."/>
            <person name="Yabe S."/>
        </authorList>
    </citation>
    <scope>NUCLEOTIDE SEQUENCE [LARGE SCALE GENOMIC DNA]</scope>
    <source>
        <strain evidence="6 7">W12</strain>
    </source>
</reference>
<dbReference type="Pfam" id="PF02646">
    <property type="entry name" value="RmuC"/>
    <property type="match status" value="1"/>
</dbReference>
<comment type="function">
    <text evidence="1">Involved in DNA recombination.</text>
</comment>
<evidence type="ECO:0000256" key="5">
    <source>
        <dbReference type="SAM" id="Phobius"/>
    </source>
</evidence>
<dbReference type="GO" id="GO:0006310">
    <property type="term" value="P:DNA recombination"/>
    <property type="evidence" value="ECO:0007669"/>
    <property type="project" value="UniProtKB-KW"/>
</dbReference>
<dbReference type="PANTHER" id="PTHR30563:SF0">
    <property type="entry name" value="DNA RECOMBINATION PROTEIN RMUC"/>
    <property type="match status" value="1"/>
</dbReference>
<evidence type="ECO:0000256" key="3">
    <source>
        <dbReference type="ARBA" id="ARBA00023054"/>
    </source>
</evidence>
<keyword evidence="4" id="KW-0233">DNA recombination</keyword>
<evidence type="ECO:0000256" key="2">
    <source>
        <dbReference type="ARBA" id="ARBA00009840"/>
    </source>
</evidence>
<evidence type="ECO:0000313" key="7">
    <source>
        <dbReference type="Proteomes" id="UP000326912"/>
    </source>
</evidence>
<sequence length="418" mass="47622">MFLGRMKLSMLEMVTSGAFVVFLLIGMGGFFLVLRRLNAMQSNILQLHASHSTTQEGIQHLQKSTQEDIHQIQVAQASTQATVTATQRETQMFIQDLKIVQTTSQALMHEVKTLQSSSQALMVDWQKETTQLSRALRTNYQQGTWGERELRQVVELSGMIQHCDFDLHPRLPGGQVPDLVIHMHNNRSIAVDAKAPSQSYLDAMKCEDEKIRAVKLQEYAQSVRRTMNDLARKEYWKELESSLALIILFVPNEAMFRAALEYDLTLLDVSTQKNVLLASPITLIALLKAIAHGWSQESRAQNVQHIVDQSKELHKELETWLRQWQQLRRAVNDVTNEFNRVATSYETTILPLIKDMGSFDGTFTFKEKAFGLKAIRTNVKSLVDGEEIGEESDNVTLQTKITRSFEKFKDVFALSFSE</sequence>
<proteinExistence type="inferred from homology"/>
<dbReference type="EMBL" id="BKZW01000002">
    <property type="protein sequence ID" value="GER89714.1"/>
    <property type="molecule type" value="Genomic_DNA"/>
</dbReference>
<keyword evidence="5" id="KW-0472">Membrane</keyword>